<dbReference type="OrthoDB" id="5876439at2759"/>
<dbReference type="PROSITE" id="PS50181">
    <property type="entry name" value="FBOX"/>
    <property type="match status" value="1"/>
</dbReference>
<dbReference type="PANTHER" id="PTHR21503:SF8">
    <property type="entry name" value="F-BOX ASSOCIATED DOMAIN-CONTAINING PROTEIN-RELATED"/>
    <property type="match status" value="1"/>
</dbReference>
<keyword evidence="3" id="KW-1185">Reference proteome</keyword>
<dbReference type="AlphaFoldDB" id="E3M350"/>
<feature type="domain" description="F-box" evidence="1">
    <location>
        <begin position="1"/>
        <end position="48"/>
    </location>
</feature>
<accession>E3M350</accession>
<proteinExistence type="predicted"/>
<protein>
    <recommendedName>
        <fullName evidence="1">F-box domain-containing protein</fullName>
    </recommendedName>
</protein>
<dbReference type="Pfam" id="PF00646">
    <property type="entry name" value="F-box"/>
    <property type="match status" value="1"/>
</dbReference>
<evidence type="ECO:0000259" key="1">
    <source>
        <dbReference type="PROSITE" id="PS50181"/>
    </source>
</evidence>
<dbReference type="HOGENOM" id="CLU_040220_3_1_1"/>
<name>E3M350_CAERE</name>
<gene>
    <name evidence="2" type="ORF">CRE_08057</name>
</gene>
<sequence length="352" mass="41454">MKLLRFPYLVQQEIMSTMDYQDLFLLSFCSKRVKNLVISSEKSRFKEIETVKYKLIGRIISIQNSVDETLDNKIVKVMEDLFRFNGKSNMISFKIPMDRIGKKKYKIVRFPSTIEATLDHILDIFGQRLDFLVCTYHLSDLRILSKLKNVKRSTLCLRGETCANQLDEYFSASPKQKYIQCNVTLKGELKEDSGFYTTDILDIHDHSSLSAGILKHFTGRKAFLRTERLENSDIIQFVQRWKSGIAHQNLEMLIVRLDDCCSSFEPNEVKKSIRIENLTKNQPLIPVDRTFTFYSQCWKKPSFSSLSYVVRETDQHVASVIIEKQKFVFAVWNMTEEHFRWIFERDFKMKCF</sequence>
<dbReference type="EMBL" id="DS268423">
    <property type="protein sequence ID" value="EFO90690.1"/>
    <property type="molecule type" value="Genomic_DNA"/>
</dbReference>
<dbReference type="InParanoid" id="E3M350"/>
<dbReference type="OMA" id="FRWIFER"/>
<evidence type="ECO:0000313" key="3">
    <source>
        <dbReference type="Proteomes" id="UP000008281"/>
    </source>
</evidence>
<organism evidence="3">
    <name type="scientific">Caenorhabditis remanei</name>
    <name type="common">Caenorhabditis vulgaris</name>
    <dbReference type="NCBI Taxonomy" id="31234"/>
    <lineage>
        <taxon>Eukaryota</taxon>
        <taxon>Metazoa</taxon>
        <taxon>Ecdysozoa</taxon>
        <taxon>Nematoda</taxon>
        <taxon>Chromadorea</taxon>
        <taxon>Rhabditida</taxon>
        <taxon>Rhabditina</taxon>
        <taxon>Rhabditomorpha</taxon>
        <taxon>Rhabditoidea</taxon>
        <taxon>Rhabditidae</taxon>
        <taxon>Peloderinae</taxon>
        <taxon>Caenorhabditis</taxon>
    </lineage>
</organism>
<reference evidence="2" key="1">
    <citation type="submission" date="2007-07" db="EMBL/GenBank/DDBJ databases">
        <title>PCAP assembly of the Caenorhabditis remanei genome.</title>
        <authorList>
            <consortium name="The Caenorhabditis remanei Sequencing Consortium"/>
            <person name="Wilson R.K."/>
        </authorList>
    </citation>
    <scope>NUCLEOTIDE SEQUENCE [LARGE SCALE GENOMIC DNA]</scope>
    <source>
        <strain evidence="2">PB4641</strain>
    </source>
</reference>
<dbReference type="Proteomes" id="UP000008281">
    <property type="component" value="Unassembled WGS sequence"/>
</dbReference>
<dbReference type="InterPro" id="IPR001810">
    <property type="entry name" value="F-box_dom"/>
</dbReference>
<evidence type="ECO:0000313" key="2">
    <source>
        <dbReference type="EMBL" id="EFO90690.1"/>
    </source>
</evidence>
<dbReference type="PANTHER" id="PTHR21503">
    <property type="entry name" value="F-BOX-CONTAINING HYPOTHETICAL PROTEIN C.ELEGANS"/>
    <property type="match status" value="1"/>
</dbReference>
<dbReference type="eggNOG" id="ENOG502TIZG">
    <property type="taxonomic scope" value="Eukaryota"/>
</dbReference>